<keyword evidence="3" id="KW-1185">Reference proteome</keyword>
<dbReference type="AlphaFoldDB" id="A0A164MSE6"/>
<accession>A0A164MSE6</accession>
<proteinExistence type="predicted"/>
<gene>
    <name evidence="2" type="ORF">SISNIDRAFT_491447</name>
</gene>
<evidence type="ECO:0000256" key="1">
    <source>
        <dbReference type="SAM" id="SignalP"/>
    </source>
</evidence>
<name>A0A164MSE6_9AGAM</name>
<sequence length="90" mass="9758">MAFVKSYISSALVLFAAYHHAIHTQPNSNNDLVVFTSSQHFNEPVPSCYQCPPFISKQRPMLDSPFLTQLAASSGGQQRPCGGVGEPSCD</sequence>
<evidence type="ECO:0000313" key="2">
    <source>
        <dbReference type="EMBL" id="KZS86986.1"/>
    </source>
</evidence>
<dbReference type="EMBL" id="KV419460">
    <property type="protein sequence ID" value="KZS86986.1"/>
    <property type="molecule type" value="Genomic_DNA"/>
</dbReference>
<feature type="signal peptide" evidence="1">
    <location>
        <begin position="1"/>
        <end position="24"/>
    </location>
</feature>
<reference evidence="2 3" key="1">
    <citation type="journal article" date="2016" name="Mol. Biol. Evol.">
        <title>Comparative Genomics of Early-Diverging Mushroom-Forming Fungi Provides Insights into the Origins of Lignocellulose Decay Capabilities.</title>
        <authorList>
            <person name="Nagy L.G."/>
            <person name="Riley R."/>
            <person name="Tritt A."/>
            <person name="Adam C."/>
            <person name="Daum C."/>
            <person name="Floudas D."/>
            <person name="Sun H."/>
            <person name="Yadav J.S."/>
            <person name="Pangilinan J."/>
            <person name="Larsson K.H."/>
            <person name="Matsuura K."/>
            <person name="Barry K."/>
            <person name="Labutti K."/>
            <person name="Kuo R."/>
            <person name="Ohm R.A."/>
            <person name="Bhattacharya S.S."/>
            <person name="Shirouzu T."/>
            <person name="Yoshinaga Y."/>
            <person name="Martin F.M."/>
            <person name="Grigoriev I.V."/>
            <person name="Hibbett D.S."/>
        </authorList>
    </citation>
    <scope>NUCLEOTIDE SEQUENCE [LARGE SCALE GENOMIC DNA]</scope>
    <source>
        <strain evidence="2 3">HHB9708</strain>
    </source>
</reference>
<protein>
    <recommendedName>
        <fullName evidence="4">Secreted protein</fullName>
    </recommendedName>
</protein>
<feature type="chain" id="PRO_5007851886" description="Secreted protein" evidence="1">
    <location>
        <begin position="25"/>
        <end position="90"/>
    </location>
</feature>
<evidence type="ECO:0000313" key="3">
    <source>
        <dbReference type="Proteomes" id="UP000076722"/>
    </source>
</evidence>
<organism evidence="2 3">
    <name type="scientific">Sistotremastrum niveocremeum HHB9708</name>
    <dbReference type="NCBI Taxonomy" id="1314777"/>
    <lineage>
        <taxon>Eukaryota</taxon>
        <taxon>Fungi</taxon>
        <taxon>Dikarya</taxon>
        <taxon>Basidiomycota</taxon>
        <taxon>Agaricomycotina</taxon>
        <taxon>Agaricomycetes</taxon>
        <taxon>Sistotremastrales</taxon>
        <taxon>Sistotremastraceae</taxon>
        <taxon>Sertulicium</taxon>
        <taxon>Sertulicium niveocremeum</taxon>
    </lineage>
</organism>
<evidence type="ECO:0008006" key="4">
    <source>
        <dbReference type="Google" id="ProtNLM"/>
    </source>
</evidence>
<dbReference type="Proteomes" id="UP000076722">
    <property type="component" value="Unassembled WGS sequence"/>
</dbReference>
<keyword evidence="1" id="KW-0732">Signal</keyword>